<dbReference type="RefSeq" id="WP_306979266.1">
    <property type="nucleotide sequence ID" value="NZ_JAUSUA010000001.1"/>
</dbReference>
<comment type="caution">
    <text evidence="1">The sequence shown here is derived from an EMBL/GenBank/DDBJ whole genome shotgun (WGS) entry which is preliminary data.</text>
</comment>
<keyword evidence="2" id="KW-1185">Reference proteome</keyword>
<evidence type="ECO:0008006" key="3">
    <source>
        <dbReference type="Google" id="ProtNLM"/>
    </source>
</evidence>
<organism evidence="1 2">
    <name type="scientific">Alkalicoccobacillus murimartini</name>
    <dbReference type="NCBI Taxonomy" id="171685"/>
    <lineage>
        <taxon>Bacteria</taxon>
        <taxon>Bacillati</taxon>
        <taxon>Bacillota</taxon>
        <taxon>Bacilli</taxon>
        <taxon>Bacillales</taxon>
        <taxon>Bacillaceae</taxon>
        <taxon>Alkalicoccobacillus</taxon>
    </lineage>
</organism>
<protein>
    <recommendedName>
        <fullName evidence="3">DUF3679 domain-containing protein</fullName>
    </recommendedName>
</protein>
<reference evidence="1 2" key="1">
    <citation type="submission" date="2023-07" db="EMBL/GenBank/DDBJ databases">
        <title>Genomic Encyclopedia of Type Strains, Phase IV (KMG-IV): sequencing the most valuable type-strain genomes for metagenomic binning, comparative biology and taxonomic classification.</title>
        <authorList>
            <person name="Goeker M."/>
        </authorList>
    </citation>
    <scope>NUCLEOTIDE SEQUENCE [LARGE SCALE GENOMIC DNA]</scope>
    <source>
        <strain evidence="1 2">DSM 19154</strain>
    </source>
</reference>
<evidence type="ECO:0000313" key="1">
    <source>
        <dbReference type="EMBL" id="MDQ0205521.1"/>
    </source>
</evidence>
<dbReference type="Proteomes" id="UP001225034">
    <property type="component" value="Unassembled WGS sequence"/>
</dbReference>
<name>A0ABT9YCE1_9BACI</name>
<evidence type="ECO:0000313" key="2">
    <source>
        <dbReference type="Proteomes" id="UP001225034"/>
    </source>
</evidence>
<accession>A0ABT9YCE1</accession>
<gene>
    <name evidence="1" type="ORF">J2S05_000295</name>
</gene>
<sequence length="116" mass="12833">MGKKWLVQLGLLMIAILLGAVGGIQYMNEYLGISEPTPLPKQEMVKKEVLEHEPNSRIDLVSKQQVTQEDPHYNVFSQAAMSSATGLQDLTRNLLSTLVNAVEGLNGREEPIDETI</sequence>
<proteinExistence type="predicted"/>
<dbReference type="EMBL" id="JAUSUA010000001">
    <property type="protein sequence ID" value="MDQ0205521.1"/>
    <property type="molecule type" value="Genomic_DNA"/>
</dbReference>